<evidence type="ECO:0000313" key="2">
    <source>
        <dbReference type="Proteomes" id="UP001567538"/>
    </source>
</evidence>
<gene>
    <name evidence="1" type="ORF">AAHA92_23282</name>
</gene>
<accession>A0ABD1GUC4</accession>
<dbReference type="AlphaFoldDB" id="A0ABD1GUC4"/>
<dbReference type="Proteomes" id="UP001567538">
    <property type="component" value="Unassembled WGS sequence"/>
</dbReference>
<comment type="caution">
    <text evidence="1">The sequence shown here is derived from an EMBL/GenBank/DDBJ whole genome shotgun (WGS) entry which is preliminary data.</text>
</comment>
<evidence type="ECO:0000313" key="1">
    <source>
        <dbReference type="EMBL" id="KAL1546723.1"/>
    </source>
</evidence>
<organism evidence="1 2">
    <name type="scientific">Salvia divinorum</name>
    <name type="common">Maria pastora</name>
    <name type="synonym">Diviner's sage</name>
    <dbReference type="NCBI Taxonomy" id="28513"/>
    <lineage>
        <taxon>Eukaryota</taxon>
        <taxon>Viridiplantae</taxon>
        <taxon>Streptophyta</taxon>
        <taxon>Embryophyta</taxon>
        <taxon>Tracheophyta</taxon>
        <taxon>Spermatophyta</taxon>
        <taxon>Magnoliopsida</taxon>
        <taxon>eudicotyledons</taxon>
        <taxon>Gunneridae</taxon>
        <taxon>Pentapetalae</taxon>
        <taxon>asterids</taxon>
        <taxon>lamiids</taxon>
        <taxon>Lamiales</taxon>
        <taxon>Lamiaceae</taxon>
        <taxon>Nepetoideae</taxon>
        <taxon>Mentheae</taxon>
        <taxon>Salviinae</taxon>
        <taxon>Salvia</taxon>
        <taxon>Salvia subgen. Calosphace</taxon>
    </lineage>
</organism>
<protein>
    <submittedName>
        <fullName evidence="1">Uncharacterized protein</fullName>
    </submittedName>
</protein>
<keyword evidence="2" id="KW-1185">Reference proteome</keyword>
<name>A0ABD1GUC4_SALDI</name>
<dbReference type="EMBL" id="JBEAFC010000008">
    <property type="protein sequence ID" value="KAL1546723.1"/>
    <property type="molecule type" value="Genomic_DNA"/>
</dbReference>
<sequence>METVSCRRRVVAGDPASPPTTGHIVVWLIAKNKSSSKTQRSCLAPQSPQREVAVHRSRPHCLPPVLPVSLHTAIETADSLEVQPCRRKKQLQNS</sequence>
<proteinExistence type="predicted"/>
<reference evidence="1 2" key="1">
    <citation type="submission" date="2024-06" db="EMBL/GenBank/DDBJ databases">
        <title>A chromosome level genome sequence of Diviner's sage (Salvia divinorum).</title>
        <authorList>
            <person name="Ford S.A."/>
            <person name="Ro D.-K."/>
            <person name="Ness R.W."/>
            <person name="Phillips M.A."/>
        </authorList>
    </citation>
    <scope>NUCLEOTIDE SEQUENCE [LARGE SCALE GENOMIC DNA]</scope>
    <source>
        <strain evidence="1">SAF-2024a</strain>
        <tissue evidence="1">Leaf</tissue>
    </source>
</reference>